<dbReference type="InterPro" id="IPR053822">
    <property type="entry name" value="SDE2-like_dom"/>
</dbReference>
<dbReference type="GO" id="GO:0006397">
    <property type="term" value="P:mRNA processing"/>
    <property type="evidence" value="ECO:0007669"/>
    <property type="project" value="UniProtKB-KW"/>
</dbReference>
<evidence type="ECO:0000256" key="6">
    <source>
        <dbReference type="ARBA" id="ARBA00023187"/>
    </source>
</evidence>
<keyword evidence="7" id="KW-0539">Nucleus</keyword>
<proteinExistence type="inferred from homology"/>
<feature type="region of interest" description="Disordered" evidence="10">
    <location>
        <begin position="401"/>
        <end position="435"/>
    </location>
</feature>
<evidence type="ECO:0000256" key="9">
    <source>
        <dbReference type="SAM" id="Coils"/>
    </source>
</evidence>
<accession>A0A8T0RW71</accession>
<evidence type="ECO:0000256" key="2">
    <source>
        <dbReference type="ARBA" id="ARBA00004496"/>
    </source>
</evidence>
<dbReference type="GO" id="GO:0008380">
    <property type="term" value="P:RNA splicing"/>
    <property type="evidence" value="ECO:0007669"/>
    <property type="project" value="UniProtKB-KW"/>
</dbReference>
<dbReference type="InterPro" id="IPR025086">
    <property type="entry name" value="SDE2/SF3A3_SAP"/>
</dbReference>
<evidence type="ECO:0008006" key="16">
    <source>
        <dbReference type="Google" id="ProtNLM"/>
    </source>
</evidence>
<evidence type="ECO:0000259" key="13">
    <source>
        <dbReference type="Pfam" id="PF22782"/>
    </source>
</evidence>
<dbReference type="EMBL" id="CM029046">
    <property type="protein sequence ID" value="KAG2590812.1"/>
    <property type="molecule type" value="Genomic_DNA"/>
</dbReference>
<name>A0A8T0RW71_PANVG</name>
<dbReference type="AlphaFoldDB" id="A0A8T0RW71"/>
<dbReference type="PANTHER" id="PTHR12786:SF1">
    <property type="entry name" value="SPLICING REGULATOR SDE2"/>
    <property type="match status" value="1"/>
</dbReference>
<dbReference type="InterPro" id="IPR024974">
    <property type="entry name" value="Sde2_N"/>
</dbReference>
<dbReference type="InterPro" id="IPR051421">
    <property type="entry name" value="RNA_Proc_DNA_Dmg_Regulator"/>
</dbReference>
<keyword evidence="15" id="KW-1185">Reference proteome</keyword>
<evidence type="ECO:0000256" key="1">
    <source>
        <dbReference type="ARBA" id="ARBA00004123"/>
    </source>
</evidence>
<dbReference type="GO" id="GO:0005737">
    <property type="term" value="C:cytoplasm"/>
    <property type="evidence" value="ECO:0007669"/>
    <property type="project" value="UniProtKB-SubCell"/>
</dbReference>
<comment type="similarity">
    <text evidence="3">Belongs to the SDE2 family.</text>
</comment>
<feature type="region of interest" description="Disordered" evidence="10">
    <location>
        <begin position="242"/>
        <end position="373"/>
    </location>
</feature>
<evidence type="ECO:0000256" key="7">
    <source>
        <dbReference type="ARBA" id="ARBA00023242"/>
    </source>
</evidence>
<dbReference type="Pfam" id="PF13019">
    <property type="entry name" value="Sde2_N_Ubi_yeast"/>
    <property type="match status" value="1"/>
</dbReference>
<dbReference type="Proteomes" id="UP000823388">
    <property type="component" value="Chromosome 5N"/>
</dbReference>
<keyword evidence="5" id="KW-0507">mRNA processing</keyword>
<protein>
    <recommendedName>
        <fullName evidence="16">Sde2 N-terminal ubiquitin domain-containing protein</fullName>
    </recommendedName>
</protein>
<gene>
    <name evidence="14" type="ORF">PVAP13_5NG415400</name>
</gene>
<feature type="domain" description="SDE2-like" evidence="13">
    <location>
        <begin position="136"/>
        <end position="241"/>
    </location>
</feature>
<keyword evidence="8" id="KW-0131">Cell cycle</keyword>
<feature type="compositionally biased region" description="Acidic residues" evidence="10">
    <location>
        <begin position="272"/>
        <end position="292"/>
    </location>
</feature>
<evidence type="ECO:0000256" key="5">
    <source>
        <dbReference type="ARBA" id="ARBA00022664"/>
    </source>
</evidence>
<comment type="caution">
    <text evidence="14">The sequence shown here is derived from an EMBL/GenBank/DDBJ whole genome shotgun (WGS) entry which is preliminary data.</text>
</comment>
<evidence type="ECO:0000259" key="11">
    <source>
        <dbReference type="Pfam" id="PF13019"/>
    </source>
</evidence>
<feature type="coiled-coil region" evidence="9">
    <location>
        <begin position="173"/>
        <end position="205"/>
    </location>
</feature>
<evidence type="ECO:0000256" key="3">
    <source>
        <dbReference type="ARBA" id="ARBA00008726"/>
    </source>
</evidence>
<evidence type="ECO:0000256" key="4">
    <source>
        <dbReference type="ARBA" id="ARBA00022490"/>
    </source>
</evidence>
<feature type="compositionally biased region" description="Basic and acidic residues" evidence="10">
    <location>
        <begin position="327"/>
        <end position="346"/>
    </location>
</feature>
<reference evidence="14" key="1">
    <citation type="submission" date="2020-05" db="EMBL/GenBank/DDBJ databases">
        <title>WGS assembly of Panicum virgatum.</title>
        <authorList>
            <person name="Lovell J.T."/>
            <person name="Jenkins J."/>
            <person name="Shu S."/>
            <person name="Juenger T.E."/>
            <person name="Schmutz J."/>
        </authorList>
    </citation>
    <scope>NUCLEOTIDE SEQUENCE</scope>
    <source>
        <strain evidence="14">AP13</strain>
    </source>
</reference>
<keyword evidence="6" id="KW-0508">mRNA splicing</keyword>
<feature type="domain" description="SDE2/SF3A3 SAP" evidence="12">
    <location>
        <begin position="416"/>
        <end position="495"/>
    </location>
</feature>
<organism evidence="14 15">
    <name type="scientific">Panicum virgatum</name>
    <name type="common">Blackwell switchgrass</name>
    <dbReference type="NCBI Taxonomy" id="38727"/>
    <lineage>
        <taxon>Eukaryota</taxon>
        <taxon>Viridiplantae</taxon>
        <taxon>Streptophyta</taxon>
        <taxon>Embryophyta</taxon>
        <taxon>Tracheophyta</taxon>
        <taxon>Spermatophyta</taxon>
        <taxon>Magnoliopsida</taxon>
        <taxon>Liliopsida</taxon>
        <taxon>Poales</taxon>
        <taxon>Poaceae</taxon>
        <taxon>PACMAD clade</taxon>
        <taxon>Panicoideae</taxon>
        <taxon>Panicodae</taxon>
        <taxon>Paniceae</taxon>
        <taxon>Panicinae</taxon>
        <taxon>Panicum</taxon>
        <taxon>Panicum sect. Hiantes</taxon>
    </lineage>
</organism>
<keyword evidence="4" id="KW-0963">Cytoplasm</keyword>
<dbReference type="GO" id="GO:0005634">
    <property type="term" value="C:nucleus"/>
    <property type="evidence" value="ECO:0007669"/>
    <property type="project" value="UniProtKB-SubCell"/>
</dbReference>
<feature type="compositionally biased region" description="Polar residues" evidence="10">
    <location>
        <begin position="409"/>
        <end position="433"/>
    </location>
</feature>
<keyword evidence="9" id="KW-0175">Coiled coil</keyword>
<evidence type="ECO:0000259" key="12">
    <source>
        <dbReference type="Pfam" id="PF13297"/>
    </source>
</evidence>
<evidence type="ECO:0000256" key="10">
    <source>
        <dbReference type="SAM" id="MobiDB-lite"/>
    </source>
</evidence>
<feature type="domain" description="Sde2 ubiquitin" evidence="11">
    <location>
        <begin position="61"/>
        <end position="135"/>
    </location>
</feature>
<dbReference type="PANTHER" id="PTHR12786">
    <property type="entry name" value="SPLICING FACTOR SF3A-RELATED"/>
    <property type="match status" value="1"/>
</dbReference>
<evidence type="ECO:0000313" key="15">
    <source>
        <dbReference type="Proteomes" id="UP000823388"/>
    </source>
</evidence>
<dbReference type="Pfam" id="PF22782">
    <property type="entry name" value="SDE2"/>
    <property type="match status" value="1"/>
</dbReference>
<dbReference type="Pfam" id="PF13297">
    <property type="entry name" value="SDE2_2C"/>
    <property type="match status" value="1"/>
</dbReference>
<comment type="subcellular location">
    <subcellularLocation>
        <location evidence="2">Cytoplasm</location>
    </subcellularLocation>
    <subcellularLocation>
        <location evidence="1">Nucleus</location>
    </subcellularLocation>
</comment>
<evidence type="ECO:0000313" key="14">
    <source>
        <dbReference type="EMBL" id="KAG2590812.1"/>
    </source>
</evidence>
<sequence length="501" mass="53115">MGPPVGGLEGGILPSSNHVIRRPLVKFLFLSLSLSLSLRRRRRGLGFGAPPPSAMAEAPQYQILVRLLDGRTGCLRFTTPAVSGAALLDAVATLSRVPAAALRLVTGRLDVSPSSVLTSAADGQFPSASALLRLRGGKGGFGSLLRGAASKAGQNKTSNFDACRDINGRRLRHVNAERRLEEWKAEAADRQLEKLAEDFIKKKAKEAGRRGGPSAAEVDQYLEKYRKDAEICVSAVEESVRASLGKRKTAPKPPPGADSKKLKIWLGKNKVEDDESDSDSDVDDEDREGDEGTDAKSIVLDDGNCSNGSSKSEDEKPDLGSISGSHSEGESSGEKSQHIDSDENGKCLESTVEPAMRSGAEGGDFESDGSVETDVGMVDQPISVISAVVASEEVLKSDGVKADVDDTASAASNQNNPEVTQVEESTDVSNSHSEPLDLVKYSSAAELETLGLEKLKVELQSRGLKCGGTLQERAARLFLLKTTPLDKLPKKLLAKPTAGGK</sequence>
<evidence type="ECO:0000256" key="8">
    <source>
        <dbReference type="ARBA" id="ARBA00023306"/>
    </source>
</evidence>